<dbReference type="EMBL" id="HG977194">
    <property type="protein sequence ID" value="CDP79465.1"/>
    <property type="molecule type" value="Genomic_DNA"/>
</dbReference>
<reference evidence="1" key="2">
    <citation type="submission" date="2014-05" db="EMBL/GenBank/DDBJ databases">
        <title>Genome sequencing of Bartonella spp. isolated from human blood.</title>
        <authorList>
            <person name="Raoult D."/>
        </authorList>
    </citation>
    <scope>NUCLEOTIDE SEQUENCE</scope>
    <source>
        <strain evidence="1">MVT06</strain>
    </source>
</reference>
<reference evidence="1" key="1">
    <citation type="submission" date="2013-11" db="EMBL/GenBank/DDBJ databases">
        <authorList>
            <person name="GENOMES U."/>
        </authorList>
    </citation>
    <scope>NUCLEOTIDE SEQUENCE</scope>
    <source>
        <strain evidence="1">MVT06</strain>
    </source>
</reference>
<accession>A0A024LNS2</accession>
<evidence type="ECO:0000313" key="2">
    <source>
        <dbReference type="EMBL" id="CDP79465.1"/>
    </source>
</evidence>
<sequence>MSARIVSVRIVGMGDVGVGDIGERVMRVRGIGERIAGASIVGVVMSVRVGCVRVIGGGFSHLLFPIEWVVLRNDLVCQLMG</sequence>
<protein>
    <submittedName>
        <fullName evidence="1">Uncharacterized protein</fullName>
    </submittedName>
</protein>
<dbReference type="EMBL" id="HG977193">
    <property type="protein sequence ID" value="CDP79406.1"/>
    <property type="molecule type" value="Genomic_DNA"/>
</dbReference>
<gene>
    <name evidence="1" type="ORF">BN1046_00299</name>
    <name evidence="2" type="ORF">BN1046_00359</name>
</gene>
<organism evidence="1">
    <name type="scientific">Bartonella schoenbuchensis</name>
    <dbReference type="NCBI Taxonomy" id="165694"/>
    <lineage>
        <taxon>Bacteria</taxon>
        <taxon>Pseudomonadati</taxon>
        <taxon>Pseudomonadota</taxon>
        <taxon>Alphaproteobacteria</taxon>
        <taxon>Hyphomicrobiales</taxon>
        <taxon>Bartonellaceae</taxon>
        <taxon>Bartonella</taxon>
    </lineage>
</organism>
<evidence type="ECO:0000313" key="1">
    <source>
        <dbReference type="EMBL" id="CDP79406.1"/>
    </source>
</evidence>
<proteinExistence type="predicted"/>
<name>A0A024LNS2_9HYPH</name>
<dbReference type="AlphaFoldDB" id="A0A024LNS2"/>